<comment type="function">
    <text evidence="9">ATPase required for the post-translational delivery of tail-anchored (TA) proteins to the endoplasmic reticulum. Recognizes and selectively binds the transmembrane domain of TA proteins in the cytosol. This complex then targets to the endoplasmic reticulum by membrane-bound receptors, where the tail-anchored protein is released for insertion. This process is regulated by ATP binding and hydrolysis. ATP binding drives the homodimer towards the closed dimer state, facilitating recognition of newly synthesized TA membrane proteins. ATP hydrolysis is required for insertion. Subsequently, the homodimer reverts towards the open dimer state, lowering its affinity for the membrane-bound receptor, and returning it to the cytosol to initiate a new round of targeting.</text>
</comment>
<keyword evidence="2 9" id="KW-0813">Transport</keyword>
<evidence type="ECO:0000313" key="11">
    <source>
        <dbReference type="EMBL" id="KAK8027021.1"/>
    </source>
</evidence>
<dbReference type="PANTHER" id="PTHR10803:SF3">
    <property type="entry name" value="ATPASE GET3"/>
    <property type="match status" value="1"/>
</dbReference>
<reference evidence="11 12" key="1">
    <citation type="submission" date="2023-01" db="EMBL/GenBank/DDBJ databases">
        <title>Analysis of 21 Apiospora genomes using comparative genomics revels a genus with tremendous synthesis potential of carbohydrate active enzymes and secondary metabolites.</title>
        <authorList>
            <person name="Sorensen T."/>
        </authorList>
    </citation>
    <scope>NUCLEOTIDE SEQUENCE [LARGE SCALE GENOMIC DNA]</scope>
    <source>
        <strain evidence="11 12">CBS 20057</strain>
    </source>
</reference>
<feature type="domain" description="ArsA/GET3 Anion-transporting ATPase-like" evidence="10">
    <location>
        <begin position="27"/>
        <end position="333"/>
    </location>
</feature>
<evidence type="ECO:0000256" key="5">
    <source>
        <dbReference type="ARBA" id="ARBA00022801"/>
    </source>
</evidence>
<comment type="subcellular location">
    <subcellularLocation>
        <location evidence="9">Cytoplasm</location>
    </subcellularLocation>
    <subcellularLocation>
        <location evidence="9">Endoplasmic reticulum</location>
    </subcellularLocation>
</comment>
<keyword evidence="4 9" id="KW-0547">Nucleotide-binding</keyword>
<feature type="binding site" evidence="9">
    <location>
        <position position="245"/>
    </location>
    <ligand>
        <name>ATP</name>
        <dbReference type="ChEBI" id="CHEBI:30616"/>
    </ligand>
</feature>
<name>A0ABR1S5G2_9PEZI</name>
<accession>A0ABR1S5G2</accession>
<evidence type="ECO:0000313" key="12">
    <source>
        <dbReference type="Proteomes" id="UP001396898"/>
    </source>
</evidence>
<dbReference type="InterPro" id="IPR027542">
    <property type="entry name" value="ATPase_ArsA/GET3_euk"/>
</dbReference>
<keyword evidence="8 9" id="KW-0067">ATP-binding</keyword>
<dbReference type="SUPFAM" id="SSF52540">
    <property type="entry name" value="P-loop containing nucleoside triphosphate hydrolases"/>
    <property type="match status" value="1"/>
</dbReference>
<dbReference type="PANTHER" id="PTHR10803">
    <property type="entry name" value="ARSENICAL PUMP-DRIVING ATPASE ARSENITE-TRANSLOCATING ATPASE"/>
    <property type="match status" value="1"/>
</dbReference>
<evidence type="ECO:0000256" key="7">
    <source>
        <dbReference type="ARBA" id="ARBA00022833"/>
    </source>
</evidence>
<feature type="binding site" evidence="9">
    <location>
        <position position="272"/>
    </location>
    <ligand>
        <name>ATP</name>
        <dbReference type="ChEBI" id="CHEBI:30616"/>
    </ligand>
</feature>
<comment type="similarity">
    <text evidence="1 9">Belongs to the arsA ATPase family.</text>
</comment>
<dbReference type="Proteomes" id="UP001396898">
    <property type="component" value="Unassembled WGS sequence"/>
</dbReference>
<evidence type="ECO:0000256" key="9">
    <source>
        <dbReference type="HAMAP-Rule" id="MF_03112"/>
    </source>
</evidence>
<keyword evidence="5 9" id="KW-0378">Hydrolase</keyword>
<evidence type="ECO:0000256" key="4">
    <source>
        <dbReference type="ARBA" id="ARBA00022741"/>
    </source>
</evidence>
<feature type="binding site" evidence="9">
    <location>
        <position position="286"/>
    </location>
    <ligand>
        <name>Zn(2+)</name>
        <dbReference type="ChEBI" id="CHEBI:29105"/>
        <note>ligand shared between dimeric partners</note>
    </ligand>
</feature>
<dbReference type="EMBL" id="JAQQWI010000007">
    <property type="protein sequence ID" value="KAK8027021.1"/>
    <property type="molecule type" value="Genomic_DNA"/>
</dbReference>
<keyword evidence="12" id="KW-1185">Reference proteome</keyword>
<dbReference type="Gene3D" id="3.40.50.300">
    <property type="entry name" value="P-loop containing nucleotide triphosphate hydrolases"/>
    <property type="match status" value="1"/>
</dbReference>
<evidence type="ECO:0000256" key="1">
    <source>
        <dbReference type="ARBA" id="ARBA00011040"/>
    </source>
</evidence>
<dbReference type="CDD" id="cd02035">
    <property type="entry name" value="ArsA"/>
    <property type="match status" value="1"/>
</dbReference>
<keyword evidence="9" id="KW-0479">Metal-binding</keyword>
<sequence>MASTAVVSADDGLEPTLQSILDQKSLRWIFVGGKGGVGKTTTSCSLAIQLAKVRRSVLLISTDPAHNLSDAFSQKFGKEARLIDGFDNLSAMEIDPNGSIQDLLAGQGEESNADPLAGGMGGMMQELAFAIPGIDEAMSFAEVLKQVKSLSYETIIFDTAPTGHTLRFLQFPSVLEKALAKISQLSSQYGPLLNGFLGSNGSLPNGQNLGEMMEKLEGLRATISEVNTQFKDENLTTFVCVCIAEFLSLYETERMIQELATYGIDTHCIVVNQLLFPKQSSACDQCNARRKMQKKYLDQIEELYDEFNVVRMPLLVEEVRGKEKLERFSDMLITPYVPPE</sequence>
<dbReference type="InterPro" id="IPR016300">
    <property type="entry name" value="ATPase_ArsA/GET3"/>
</dbReference>
<gene>
    <name evidence="11" type="ORF">PG991_004077</name>
</gene>
<organism evidence="11 12">
    <name type="scientific">Apiospora marii</name>
    <dbReference type="NCBI Taxonomy" id="335849"/>
    <lineage>
        <taxon>Eukaryota</taxon>
        <taxon>Fungi</taxon>
        <taxon>Dikarya</taxon>
        <taxon>Ascomycota</taxon>
        <taxon>Pezizomycotina</taxon>
        <taxon>Sordariomycetes</taxon>
        <taxon>Xylariomycetidae</taxon>
        <taxon>Amphisphaeriales</taxon>
        <taxon>Apiosporaceae</taxon>
        <taxon>Apiospora</taxon>
    </lineage>
</organism>
<keyword evidence="3 9" id="KW-0963">Cytoplasm</keyword>
<proteinExistence type="inferred from homology"/>
<feature type="binding site" evidence="9">
    <location>
        <begin position="34"/>
        <end position="41"/>
    </location>
    <ligand>
        <name>ATP</name>
        <dbReference type="ChEBI" id="CHEBI:30616"/>
    </ligand>
</feature>
<feature type="active site" evidence="9">
    <location>
        <position position="63"/>
    </location>
</feature>
<protein>
    <submittedName>
        <fullName evidence="11">ATPase GET3</fullName>
    </submittedName>
</protein>
<feature type="binding site" evidence="9">
    <location>
        <position position="283"/>
    </location>
    <ligand>
        <name>Zn(2+)</name>
        <dbReference type="ChEBI" id="CHEBI:29105"/>
        <note>ligand shared between dimeric partners</note>
    </ligand>
</feature>
<dbReference type="InterPro" id="IPR027417">
    <property type="entry name" value="P-loop_NTPase"/>
</dbReference>
<dbReference type="HAMAP" id="MF_03112">
    <property type="entry name" value="Asna1_Get3"/>
    <property type="match status" value="1"/>
</dbReference>
<keyword evidence="6 9" id="KW-0256">Endoplasmic reticulum</keyword>
<comment type="subunit">
    <text evidence="9">Homodimer.</text>
</comment>
<evidence type="ECO:0000256" key="6">
    <source>
        <dbReference type="ARBA" id="ARBA00022824"/>
    </source>
</evidence>
<evidence type="ECO:0000256" key="2">
    <source>
        <dbReference type="ARBA" id="ARBA00022448"/>
    </source>
</evidence>
<evidence type="ECO:0000259" key="10">
    <source>
        <dbReference type="Pfam" id="PF02374"/>
    </source>
</evidence>
<dbReference type="NCBIfam" id="TIGR00345">
    <property type="entry name" value="GET3_arsA_TRC40"/>
    <property type="match status" value="1"/>
</dbReference>
<evidence type="ECO:0000256" key="8">
    <source>
        <dbReference type="ARBA" id="ARBA00022840"/>
    </source>
</evidence>
<dbReference type="InterPro" id="IPR025723">
    <property type="entry name" value="ArsA/GET3_ATPase-like"/>
</dbReference>
<dbReference type="Pfam" id="PF02374">
    <property type="entry name" value="ArsA_ATPase"/>
    <property type="match status" value="1"/>
</dbReference>
<evidence type="ECO:0000256" key="3">
    <source>
        <dbReference type="ARBA" id="ARBA00022490"/>
    </source>
</evidence>
<keyword evidence="7 9" id="KW-0862">Zinc</keyword>
<comment type="caution">
    <text evidence="11">The sequence shown here is derived from an EMBL/GenBank/DDBJ whole genome shotgun (WGS) entry which is preliminary data.</text>
</comment>